<dbReference type="Proteomes" id="UP000253562">
    <property type="component" value="Unassembled WGS sequence"/>
</dbReference>
<protein>
    <submittedName>
        <fullName evidence="2">Uncharacterized protein</fullName>
    </submittedName>
</protein>
<dbReference type="AlphaFoldDB" id="A0A368KWG6"/>
<feature type="transmembrane region" description="Helical" evidence="1">
    <location>
        <begin position="82"/>
        <end position="102"/>
    </location>
</feature>
<dbReference type="OrthoDB" id="254826at2"/>
<feature type="transmembrane region" description="Helical" evidence="1">
    <location>
        <begin position="34"/>
        <end position="59"/>
    </location>
</feature>
<proteinExistence type="predicted"/>
<reference evidence="2 3" key="1">
    <citation type="submission" date="2018-07" db="EMBL/GenBank/DDBJ databases">
        <title>Comparative genomes isolates from brazilian mangrove.</title>
        <authorList>
            <person name="De Araujo J.E."/>
            <person name="Taketani R.G."/>
            <person name="Silva M.C.P."/>
            <person name="Lourenco M.V."/>
            <person name="Oliveira V.M."/>
            <person name="Andreote F.D."/>
        </authorList>
    </citation>
    <scope>NUCLEOTIDE SEQUENCE [LARGE SCALE GENOMIC DNA]</scope>
    <source>
        <strain evidence="2 3">HEX PRIS-MGV</strain>
    </source>
</reference>
<dbReference type="RefSeq" id="WP_114368135.1">
    <property type="nucleotide sequence ID" value="NZ_QPEX01000011.1"/>
</dbReference>
<feature type="transmembrane region" description="Helical" evidence="1">
    <location>
        <begin position="6"/>
        <end position="27"/>
    </location>
</feature>
<feature type="transmembrane region" description="Helical" evidence="1">
    <location>
        <begin position="123"/>
        <end position="143"/>
    </location>
</feature>
<name>A0A368KWG6_9BACT</name>
<keyword evidence="1" id="KW-1133">Transmembrane helix</keyword>
<gene>
    <name evidence="2" type="ORF">DTL42_07685</name>
</gene>
<evidence type="ECO:0000256" key="1">
    <source>
        <dbReference type="SAM" id="Phobius"/>
    </source>
</evidence>
<keyword evidence="1" id="KW-0472">Membrane</keyword>
<sequence>MTVYIILLISFLLAWSLVGFALAILFLKFRWNLVGGFLLATFGWLPIVGLLGLLVFGIWTGKVSMSQIGLNEVELSQSENDYLASGIGFLLGMALGTFVGLWPRRNAEEKKERWARTWPLIRTFVAGGLAVLLAWGVFVLADWHASSKLKGLREKYAEQLATQEKLAPQQNKEAAAAHDDLLLSLMQESRPVWRGNVTDFQPMKTKFPEGFLLPDTKLLRAFVPGSKQINELRPLVDHYHEPLQQLPMLVLESDEQFQDWHPLVARLLAYDALVHLYDNDLDAVLLDLQLLRTMGTQLLDEQIDDCQSYQWFEFYRYLIFQAVLGKSSPVPADIYDEMLQPIPGLRLSIRRALKREMDESVVDWIDNLLAAPVVNNPTFSYWRMAAIERILYAENLPLIIEKMEQELDQYYVDEAQTYTPFGSISFPGFYNDYLWLDVTDFTGKMVFQTNFSASHFQRYEMVKLARQVATFQQKHDRYPDDDECLRMLSDVQMQAGIDLISFGKKNSDETVGVLIFLRRHHRLDDQMGIYLGDSFFRLVDYLQDLEIFDKDDANGRFIWKFDPQGQNMLKPTLPDFGEKAPVDPID</sequence>
<dbReference type="EMBL" id="QPEX01000011">
    <property type="protein sequence ID" value="RCS52709.1"/>
    <property type="molecule type" value="Genomic_DNA"/>
</dbReference>
<evidence type="ECO:0000313" key="3">
    <source>
        <dbReference type="Proteomes" id="UP000253562"/>
    </source>
</evidence>
<accession>A0A368KWG6</accession>
<comment type="caution">
    <text evidence="2">The sequence shown here is derived from an EMBL/GenBank/DDBJ whole genome shotgun (WGS) entry which is preliminary data.</text>
</comment>
<evidence type="ECO:0000313" key="2">
    <source>
        <dbReference type="EMBL" id="RCS52709.1"/>
    </source>
</evidence>
<keyword evidence="1" id="KW-0812">Transmembrane</keyword>
<organism evidence="2 3">
    <name type="scientific">Bremerella cremea</name>
    <dbReference type="NCBI Taxonomy" id="1031537"/>
    <lineage>
        <taxon>Bacteria</taxon>
        <taxon>Pseudomonadati</taxon>
        <taxon>Planctomycetota</taxon>
        <taxon>Planctomycetia</taxon>
        <taxon>Pirellulales</taxon>
        <taxon>Pirellulaceae</taxon>
        <taxon>Bremerella</taxon>
    </lineage>
</organism>